<accession>A0ABQ3HHX7</accession>
<dbReference type="InterPro" id="IPR036291">
    <property type="entry name" value="NAD(P)-bd_dom_sf"/>
</dbReference>
<dbReference type="PANTHER" id="PTHR43491">
    <property type="entry name" value="UDP-N-ACETYL-D-MANNOSAMINE DEHYDROGENASE"/>
    <property type="match status" value="1"/>
</dbReference>
<dbReference type="PIRSF" id="PIRSF500136">
    <property type="entry name" value="UDP_ManNAc_DH"/>
    <property type="match status" value="1"/>
</dbReference>
<dbReference type="InterPro" id="IPR001732">
    <property type="entry name" value="UDP-Glc/GDP-Man_DH_N"/>
</dbReference>
<organism evidence="5 6">
    <name type="scientific">Nocardioides flavus</name>
    <name type="common">ex Wang et al. 2016</name>
    <dbReference type="NCBI Taxonomy" id="2058780"/>
    <lineage>
        <taxon>Bacteria</taxon>
        <taxon>Bacillati</taxon>
        <taxon>Actinomycetota</taxon>
        <taxon>Actinomycetes</taxon>
        <taxon>Propionibacteriales</taxon>
        <taxon>Nocardioidaceae</taxon>
        <taxon>Nocardioides</taxon>
    </lineage>
</organism>
<evidence type="ECO:0000313" key="6">
    <source>
        <dbReference type="Proteomes" id="UP000597341"/>
    </source>
</evidence>
<feature type="domain" description="UDP-glucose/GDP-mannose dehydrogenase C-terminal" evidence="4">
    <location>
        <begin position="318"/>
        <end position="415"/>
    </location>
</feature>
<protein>
    <submittedName>
        <fullName evidence="5">UDP-N-acetyl-D-glucosamine dehydrogenase</fullName>
    </submittedName>
</protein>
<dbReference type="InterPro" id="IPR014026">
    <property type="entry name" value="UDP-Glc/GDP-Man_DH_dimer"/>
</dbReference>
<dbReference type="EMBL" id="BNAD01000001">
    <property type="protein sequence ID" value="GHE14950.1"/>
    <property type="molecule type" value="Genomic_DNA"/>
</dbReference>
<dbReference type="SUPFAM" id="SSF51735">
    <property type="entry name" value="NAD(P)-binding Rossmann-fold domains"/>
    <property type="match status" value="1"/>
</dbReference>
<dbReference type="Pfam" id="PF03720">
    <property type="entry name" value="UDPG_MGDP_dh_C"/>
    <property type="match status" value="1"/>
</dbReference>
<evidence type="ECO:0000259" key="4">
    <source>
        <dbReference type="SMART" id="SM00984"/>
    </source>
</evidence>
<dbReference type="InterPro" id="IPR028359">
    <property type="entry name" value="UDP_ManNAc/GlcNAc_DH"/>
</dbReference>
<dbReference type="InterPro" id="IPR017476">
    <property type="entry name" value="UDP-Glc/GDP-Man"/>
</dbReference>
<dbReference type="SMART" id="SM00984">
    <property type="entry name" value="UDPG_MGDP_dh_C"/>
    <property type="match status" value="1"/>
</dbReference>
<dbReference type="NCBIfam" id="TIGR03026">
    <property type="entry name" value="NDP-sugDHase"/>
    <property type="match status" value="1"/>
</dbReference>
<evidence type="ECO:0000256" key="1">
    <source>
        <dbReference type="ARBA" id="ARBA00023002"/>
    </source>
</evidence>
<evidence type="ECO:0000313" key="5">
    <source>
        <dbReference type="EMBL" id="GHE14950.1"/>
    </source>
</evidence>
<keyword evidence="2" id="KW-0520">NAD</keyword>
<comment type="caution">
    <text evidence="5">The sequence shown here is derived from an EMBL/GenBank/DDBJ whole genome shotgun (WGS) entry which is preliminary data.</text>
</comment>
<evidence type="ECO:0000256" key="2">
    <source>
        <dbReference type="ARBA" id="ARBA00023027"/>
    </source>
</evidence>
<dbReference type="SUPFAM" id="SSF52413">
    <property type="entry name" value="UDP-glucose/GDP-mannose dehydrogenase C-terminal domain"/>
    <property type="match status" value="1"/>
</dbReference>
<proteinExistence type="inferred from homology"/>
<keyword evidence="1" id="KW-0560">Oxidoreductase</keyword>
<dbReference type="PIRSF" id="PIRSF000124">
    <property type="entry name" value="UDPglc_GDPman_dh"/>
    <property type="match status" value="1"/>
</dbReference>
<name>A0ABQ3HHX7_9ACTN</name>
<dbReference type="Pfam" id="PF00984">
    <property type="entry name" value="UDPG_MGDP_dh"/>
    <property type="match status" value="1"/>
</dbReference>
<dbReference type="Proteomes" id="UP000597341">
    <property type="component" value="Unassembled WGS sequence"/>
</dbReference>
<sequence>MTGTLVVIGQGYVGLPMALRAAEGGFKVYGLDTNAKTVEALNSGLSHIDDVSDDELRRGLKNGFEASGDPAVIGLADVVLVCVPTPLAEEGGPDLEAVRMAAGTIGDYITPKTLAILESTTYPGTTEEVFAPLVSKGGLTVGEDIFIAFSPERIDPGNEKYGVRNTPKVVGGMTEACTIQAVQFYTHFVDTVVPAKGAKEAEMSKLIENTFRHVNIALVNEMLRFSHELDIDLWNAIDCAETKPFGFMAFRPGPGVGGHCIPVDPSYLSHRVKARLGYSFRMVELAEEINTAAPLYVADRVRELLNERERSVKGAKILLLGVTYKANISDMRESPADPLAKRLIGWGADVSYHDPHVPQWQPHRAGVSLTSVEDPDQAASVADLTILLQLHSTYNLPALASRAKCMLDTRGVSQNDGRVAKL</sequence>
<evidence type="ECO:0000256" key="3">
    <source>
        <dbReference type="PIRNR" id="PIRNR000124"/>
    </source>
</evidence>
<dbReference type="RefSeq" id="WP_191277401.1">
    <property type="nucleotide sequence ID" value="NZ_BNAD01000001.1"/>
</dbReference>
<dbReference type="InterPro" id="IPR014027">
    <property type="entry name" value="UDP-Glc/GDP-Man_DH_C"/>
</dbReference>
<gene>
    <name evidence="5" type="ORF">GCM10011376_00900</name>
</gene>
<dbReference type="Pfam" id="PF03721">
    <property type="entry name" value="UDPG_MGDP_dh_N"/>
    <property type="match status" value="1"/>
</dbReference>
<dbReference type="InterPro" id="IPR008927">
    <property type="entry name" value="6-PGluconate_DH-like_C_sf"/>
</dbReference>
<dbReference type="PANTHER" id="PTHR43491:SF1">
    <property type="entry name" value="UDP-N-ACETYL-D-MANNOSAMINE DEHYDROGENASE"/>
    <property type="match status" value="1"/>
</dbReference>
<comment type="similarity">
    <text evidence="3">Belongs to the UDP-glucose/GDP-mannose dehydrogenase family.</text>
</comment>
<reference evidence="6" key="1">
    <citation type="journal article" date="2019" name="Int. J. Syst. Evol. Microbiol.">
        <title>The Global Catalogue of Microorganisms (GCM) 10K type strain sequencing project: providing services to taxonomists for standard genome sequencing and annotation.</title>
        <authorList>
            <consortium name="The Broad Institute Genomics Platform"/>
            <consortium name="The Broad Institute Genome Sequencing Center for Infectious Disease"/>
            <person name="Wu L."/>
            <person name="Ma J."/>
        </authorList>
    </citation>
    <scope>NUCLEOTIDE SEQUENCE [LARGE SCALE GENOMIC DNA]</scope>
    <source>
        <strain evidence="6">CGMCC 1.12791</strain>
    </source>
</reference>
<dbReference type="SUPFAM" id="SSF48179">
    <property type="entry name" value="6-phosphogluconate dehydrogenase C-terminal domain-like"/>
    <property type="match status" value="1"/>
</dbReference>
<keyword evidence="6" id="KW-1185">Reference proteome</keyword>
<dbReference type="InterPro" id="IPR036220">
    <property type="entry name" value="UDP-Glc/GDP-Man_DH_C_sf"/>
</dbReference>
<dbReference type="Gene3D" id="3.40.50.720">
    <property type="entry name" value="NAD(P)-binding Rossmann-like Domain"/>
    <property type="match status" value="2"/>
</dbReference>